<dbReference type="PANTHER" id="PTHR30461:SF23">
    <property type="entry name" value="DNA RECOMBINASE-RELATED"/>
    <property type="match status" value="1"/>
</dbReference>
<reference evidence="7" key="1">
    <citation type="journal article" date="2024" name="Int. J. Syst. Evol. Microbiol.">
        <title>Turicibacter faecis sp. nov., isolated from faeces of heart failure mouse model.</title>
        <authorList>
            <person name="Imamura Y."/>
            <person name="Motooka D."/>
            <person name="Nakajima Y."/>
            <person name="Ito S."/>
            <person name="Kitakaze M."/>
            <person name="Iida T."/>
            <person name="Nakamura S."/>
        </authorList>
    </citation>
    <scope>NUCLEOTIDE SEQUENCE</scope>
    <source>
        <strain evidence="7">TC023</strain>
    </source>
</reference>
<dbReference type="Pfam" id="PF07508">
    <property type="entry name" value="Recombinase"/>
    <property type="match status" value="1"/>
</dbReference>
<dbReference type="SUPFAM" id="SSF53041">
    <property type="entry name" value="Resolvase-like"/>
    <property type="match status" value="1"/>
</dbReference>
<proteinExistence type="predicted"/>
<evidence type="ECO:0000256" key="4">
    <source>
        <dbReference type="PROSITE-ProRule" id="PRU10137"/>
    </source>
</evidence>
<keyword evidence="8" id="KW-1185">Reference proteome</keyword>
<evidence type="ECO:0000256" key="3">
    <source>
        <dbReference type="ARBA" id="ARBA00023172"/>
    </source>
</evidence>
<feature type="domain" description="Recombinase" evidence="6">
    <location>
        <begin position="160"/>
        <end position="260"/>
    </location>
</feature>
<dbReference type="InterPro" id="IPR006119">
    <property type="entry name" value="Resolv_N"/>
</dbReference>
<organism evidence="7 8">
    <name type="scientific">Turicibacter faecis</name>
    <dbReference type="NCBI Taxonomy" id="2963365"/>
    <lineage>
        <taxon>Bacteria</taxon>
        <taxon>Bacillati</taxon>
        <taxon>Bacillota</taxon>
        <taxon>Erysipelotrichia</taxon>
        <taxon>Erysipelotrichales</taxon>
        <taxon>Turicibacteraceae</taxon>
        <taxon>Turicibacter</taxon>
    </lineage>
</organism>
<dbReference type="Pfam" id="PF00239">
    <property type="entry name" value="Resolvase"/>
    <property type="match status" value="1"/>
</dbReference>
<evidence type="ECO:0000256" key="2">
    <source>
        <dbReference type="ARBA" id="ARBA00023125"/>
    </source>
</evidence>
<accession>A0ABN6ZET7</accession>
<dbReference type="PANTHER" id="PTHR30461">
    <property type="entry name" value="DNA-INVERTASE FROM LAMBDOID PROPHAGE"/>
    <property type="match status" value="1"/>
</dbReference>
<dbReference type="InterPro" id="IPR050639">
    <property type="entry name" value="SSR_resolvase"/>
</dbReference>
<dbReference type="Gene3D" id="3.90.1750.20">
    <property type="entry name" value="Putative Large Serine Recombinase, Chain B, Domain 2"/>
    <property type="match status" value="1"/>
</dbReference>
<dbReference type="RefSeq" id="WP_338617878.1">
    <property type="nucleotide sequence ID" value="NZ_AP028127.1"/>
</dbReference>
<dbReference type="InterPro" id="IPR006118">
    <property type="entry name" value="Recombinase_CS"/>
</dbReference>
<protein>
    <submittedName>
        <fullName evidence="7">Integrase</fullName>
    </submittedName>
</protein>
<evidence type="ECO:0000313" key="8">
    <source>
        <dbReference type="Proteomes" id="UP001432099"/>
    </source>
</evidence>
<keyword evidence="2" id="KW-0238">DNA-binding</keyword>
<dbReference type="InterPro" id="IPR036162">
    <property type="entry name" value="Resolvase-like_N_sf"/>
</dbReference>
<feature type="domain" description="Resolvase/invertase-type recombinase catalytic" evidence="5">
    <location>
        <begin position="2"/>
        <end position="149"/>
    </location>
</feature>
<name>A0ABN6ZET7_9FIRM</name>
<keyword evidence="1" id="KW-0229">DNA integration</keyword>
<keyword evidence="3" id="KW-0233">DNA recombination</keyword>
<gene>
    <name evidence="7" type="primary">int_2</name>
    <name evidence="7" type="ORF">T23_05620</name>
</gene>
<dbReference type="Proteomes" id="UP001432099">
    <property type="component" value="Chromosome"/>
</dbReference>
<dbReference type="InterPro" id="IPR025827">
    <property type="entry name" value="Zn_ribbon_recom_dom"/>
</dbReference>
<evidence type="ECO:0000313" key="7">
    <source>
        <dbReference type="EMBL" id="BEH90460.1"/>
    </source>
</evidence>
<dbReference type="CDD" id="cd00338">
    <property type="entry name" value="Ser_Recombinase"/>
    <property type="match status" value="1"/>
</dbReference>
<evidence type="ECO:0000259" key="5">
    <source>
        <dbReference type="PROSITE" id="PS51736"/>
    </source>
</evidence>
<dbReference type="Gene3D" id="3.40.50.1390">
    <property type="entry name" value="Resolvase, N-terminal catalytic domain"/>
    <property type="match status" value="1"/>
</dbReference>
<dbReference type="PROSITE" id="PS51736">
    <property type="entry name" value="RECOMBINASES_3"/>
    <property type="match status" value="1"/>
</dbReference>
<feature type="active site" description="O-(5'-phospho-DNA)-serine intermediate" evidence="4">
    <location>
        <position position="10"/>
    </location>
</feature>
<dbReference type="EMBL" id="AP028127">
    <property type="protein sequence ID" value="BEH90460.1"/>
    <property type="molecule type" value="Genomic_DNA"/>
</dbReference>
<evidence type="ECO:0000256" key="1">
    <source>
        <dbReference type="ARBA" id="ARBA00022908"/>
    </source>
</evidence>
<dbReference type="PROSITE" id="PS51737">
    <property type="entry name" value="RECOMBINASE_DNA_BIND"/>
    <property type="match status" value="1"/>
</dbReference>
<dbReference type="SMART" id="SM00857">
    <property type="entry name" value="Resolvase"/>
    <property type="match status" value="1"/>
</dbReference>
<dbReference type="InterPro" id="IPR011109">
    <property type="entry name" value="DNA_bind_recombinase_dom"/>
</dbReference>
<evidence type="ECO:0000259" key="6">
    <source>
        <dbReference type="PROSITE" id="PS51737"/>
    </source>
</evidence>
<sequence length="452" mass="52470">MKVALYARVSTEKQIENYSIPVQKERIYALCKSKGWTDVVEYIDGGYSGSNLNRPALIKLQEDIEQGLINAVVVYRLDRLSRSQRDTIYLIEDKFLPHNVEFISISETIDTSTPFGRAMIGIMSVFAQLERETITERLKSGRLKMVKDEGLWAGGAATTPYGYTRLERGQLVVNENERHHVRRIFEEYVSLKSYIKVQQKLEKEGFKPIPKHRILTLLKNRLYLGEVSFAGEWHKGSHEALITEDLFNAVQTVFEQSTRKNFGKIKNNVFRRKIICGECGETYLSYMNREKKSGNKYYYMICKNRKVAPEGGCKCTNRNLRRTTLEEEIFTRIMNLEAGDYQAPPQTKKPEDIQPQLEKLDNKISKLIDLYLESGLSKEHYETKLADYNKQKEELLSKSKESNYEQTAMEQMIQDGIPNLFECDLETQTSIIDLFIDHIIVHPTDLEIIWKK</sequence>
<dbReference type="Pfam" id="PF13408">
    <property type="entry name" value="Zn_ribbon_recom"/>
    <property type="match status" value="1"/>
</dbReference>
<dbReference type="PROSITE" id="PS00397">
    <property type="entry name" value="RECOMBINASES_1"/>
    <property type="match status" value="1"/>
</dbReference>
<dbReference type="InterPro" id="IPR038109">
    <property type="entry name" value="DNA_bind_recomb_sf"/>
</dbReference>